<dbReference type="EMBL" id="KZ308126">
    <property type="protein sequence ID" value="KAG8222171.1"/>
    <property type="molecule type" value="Genomic_DNA"/>
</dbReference>
<evidence type="ECO:0000313" key="2">
    <source>
        <dbReference type="EMBL" id="KAG8222171.1"/>
    </source>
</evidence>
<gene>
    <name evidence="2" type="ORF">J437_LFUL001262</name>
</gene>
<evidence type="ECO:0000256" key="1">
    <source>
        <dbReference type="SAM" id="MobiDB-lite"/>
    </source>
</evidence>
<sequence length="121" mass="14298">MGRVDESDGLMNMYKIARNKPKKYYHKIFRHLIDMAMLNAYALYKKKNGKLTRKEFIMTLGHPSRHVLFVSRRNTFQTSSPPQQRSLQREDASSAAREELARKRDISVLTVEWGYVRHHAF</sequence>
<reference evidence="2" key="2">
    <citation type="submission" date="2017-10" db="EMBL/GenBank/DDBJ databases">
        <title>Ladona fulva Genome sequencing and assembly.</title>
        <authorList>
            <person name="Murali S."/>
            <person name="Richards S."/>
            <person name="Bandaranaike D."/>
            <person name="Bellair M."/>
            <person name="Blankenburg K."/>
            <person name="Chao H."/>
            <person name="Dinh H."/>
            <person name="Doddapaneni H."/>
            <person name="Dugan-Rocha S."/>
            <person name="Elkadiri S."/>
            <person name="Gnanaolivu R."/>
            <person name="Hernandez B."/>
            <person name="Skinner E."/>
            <person name="Javaid M."/>
            <person name="Lee S."/>
            <person name="Li M."/>
            <person name="Ming W."/>
            <person name="Munidasa M."/>
            <person name="Muniz J."/>
            <person name="Nguyen L."/>
            <person name="Hughes D."/>
            <person name="Osuji N."/>
            <person name="Pu L.-L."/>
            <person name="Puazo M."/>
            <person name="Qu C."/>
            <person name="Quiroz J."/>
            <person name="Raj R."/>
            <person name="Weissenberger G."/>
            <person name="Xin Y."/>
            <person name="Zou X."/>
            <person name="Han Y."/>
            <person name="Worley K."/>
            <person name="Muzny D."/>
            <person name="Gibbs R."/>
        </authorList>
    </citation>
    <scope>NUCLEOTIDE SEQUENCE</scope>
    <source>
        <strain evidence="2">Sampled in the wild</strain>
    </source>
</reference>
<dbReference type="PANTHER" id="PTHR46599">
    <property type="entry name" value="PIGGYBAC TRANSPOSABLE ELEMENT-DERIVED PROTEIN 4"/>
    <property type="match status" value="1"/>
</dbReference>
<dbReference type="OrthoDB" id="122438at2759"/>
<keyword evidence="3" id="KW-1185">Reference proteome</keyword>
<dbReference type="PANTHER" id="PTHR46599:SF3">
    <property type="entry name" value="PIGGYBAC TRANSPOSABLE ELEMENT-DERIVED PROTEIN 4"/>
    <property type="match status" value="1"/>
</dbReference>
<accession>A0A8K0NU99</accession>
<dbReference type="Proteomes" id="UP000792457">
    <property type="component" value="Unassembled WGS sequence"/>
</dbReference>
<comment type="caution">
    <text evidence="2">The sequence shown here is derived from an EMBL/GenBank/DDBJ whole genome shotgun (WGS) entry which is preliminary data.</text>
</comment>
<evidence type="ECO:0008006" key="4">
    <source>
        <dbReference type="Google" id="ProtNLM"/>
    </source>
</evidence>
<proteinExistence type="predicted"/>
<feature type="non-terminal residue" evidence="2">
    <location>
        <position position="121"/>
    </location>
</feature>
<feature type="compositionally biased region" description="Basic and acidic residues" evidence="1">
    <location>
        <begin position="87"/>
        <end position="98"/>
    </location>
</feature>
<organism evidence="2 3">
    <name type="scientific">Ladona fulva</name>
    <name type="common">Scarce chaser dragonfly</name>
    <name type="synonym">Libellula fulva</name>
    <dbReference type="NCBI Taxonomy" id="123851"/>
    <lineage>
        <taxon>Eukaryota</taxon>
        <taxon>Metazoa</taxon>
        <taxon>Ecdysozoa</taxon>
        <taxon>Arthropoda</taxon>
        <taxon>Hexapoda</taxon>
        <taxon>Insecta</taxon>
        <taxon>Pterygota</taxon>
        <taxon>Palaeoptera</taxon>
        <taxon>Odonata</taxon>
        <taxon>Epiprocta</taxon>
        <taxon>Anisoptera</taxon>
        <taxon>Libelluloidea</taxon>
        <taxon>Libellulidae</taxon>
        <taxon>Ladona</taxon>
    </lineage>
</organism>
<feature type="compositionally biased region" description="Polar residues" evidence="1">
    <location>
        <begin position="75"/>
        <end position="86"/>
    </location>
</feature>
<reference evidence="2" key="1">
    <citation type="submission" date="2013-04" db="EMBL/GenBank/DDBJ databases">
        <authorList>
            <person name="Qu J."/>
            <person name="Murali S.C."/>
            <person name="Bandaranaike D."/>
            <person name="Bellair M."/>
            <person name="Blankenburg K."/>
            <person name="Chao H."/>
            <person name="Dinh H."/>
            <person name="Doddapaneni H."/>
            <person name="Downs B."/>
            <person name="Dugan-Rocha S."/>
            <person name="Elkadiri S."/>
            <person name="Gnanaolivu R.D."/>
            <person name="Hernandez B."/>
            <person name="Javaid M."/>
            <person name="Jayaseelan J.C."/>
            <person name="Lee S."/>
            <person name="Li M."/>
            <person name="Ming W."/>
            <person name="Munidasa M."/>
            <person name="Muniz J."/>
            <person name="Nguyen L."/>
            <person name="Ongeri F."/>
            <person name="Osuji N."/>
            <person name="Pu L.-L."/>
            <person name="Puazo M."/>
            <person name="Qu C."/>
            <person name="Quiroz J."/>
            <person name="Raj R."/>
            <person name="Weissenberger G."/>
            <person name="Xin Y."/>
            <person name="Zou X."/>
            <person name="Han Y."/>
            <person name="Richards S."/>
            <person name="Worley K."/>
            <person name="Muzny D."/>
            <person name="Gibbs R."/>
        </authorList>
    </citation>
    <scope>NUCLEOTIDE SEQUENCE</scope>
    <source>
        <strain evidence="2">Sampled in the wild</strain>
    </source>
</reference>
<protein>
    <recommendedName>
        <fullName evidence="4">PiggyBac transposable element-derived protein domain-containing protein</fullName>
    </recommendedName>
</protein>
<dbReference type="AlphaFoldDB" id="A0A8K0NU99"/>
<feature type="region of interest" description="Disordered" evidence="1">
    <location>
        <begin position="75"/>
        <end position="98"/>
    </location>
</feature>
<evidence type="ECO:0000313" key="3">
    <source>
        <dbReference type="Proteomes" id="UP000792457"/>
    </source>
</evidence>
<name>A0A8K0NU99_LADFU</name>